<name>A0ABT1JBF4_ACTCY</name>
<dbReference type="SUPFAM" id="SSF53697">
    <property type="entry name" value="SIS domain"/>
    <property type="match status" value="1"/>
</dbReference>
<dbReference type="InterPro" id="IPR046348">
    <property type="entry name" value="SIS_dom_sf"/>
</dbReference>
<evidence type="ECO:0000313" key="3">
    <source>
        <dbReference type="EMBL" id="MCP2329828.1"/>
    </source>
</evidence>
<protein>
    <submittedName>
        <fullName evidence="3">Phosphoheptose isomerase</fullName>
    </submittedName>
</protein>
<dbReference type="PANTHER" id="PTHR30390">
    <property type="entry name" value="SEDOHEPTULOSE 7-PHOSPHATE ISOMERASE / DNAA INITIATOR-ASSOCIATING FACTOR FOR REPLICATION INITIATION"/>
    <property type="match status" value="1"/>
</dbReference>
<dbReference type="EMBL" id="AUBJ02000001">
    <property type="protein sequence ID" value="MCP2329828.1"/>
    <property type="molecule type" value="Genomic_DNA"/>
</dbReference>
<keyword evidence="4" id="KW-1185">Reference proteome</keyword>
<dbReference type="GO" id="GO:0016853">
    <property type="term" value="F:isomerase activity"/>
    <property type="evidence" value="ECO:0007669"/>
    <property type="project" value="UniProtKB-KW"/>
</dbReference>
<dbReference type="InterPro" id="IPR001347">
    <property type="entry name" value="SIS_dom"/>
</dbReference>
<comment type="caution">
    <text evidence="3">The sequence shown here is derived from an EMBL/GenBank/DDBJ whole genome shotgun (WGS) entry which is preliminary data.</text>
</comment>
<gene>
    <name evidence="3" type="ORF">G443_000098</name>
</gene>
<evidence type="ECO:0000313" key="4">
    <source>
        <dbReference type="Proteomes" id="UP000791080"/>
    </source>
</evidence>
<sequence length="333" mass="35062">MRHRIAPHDVPERRLPVPAPGTDPAEDAWRHTGHHHLDQLSETLCALRAELPTLVRWGQRLAELLPAGHRLLAAGNGGSAAEAQHLTAELVGRFDGDRRAYSALALHAETSSVTAIGNDYGYGDVFARQVEAHARRGDVLLLLSTSGRSENLLRATGTARRLGVLTWAVTGALPNPLAGLADETLSLPGTCSSVQEAHLVAVHLLCVMFERALPATATAPRADAGNPRASRPPSPPPTPAGPSQETASRHGSPAPDERVHAGTADTSAPARDPRPRRPTDGHLTGARRRGGAGDQAEAGARPFPPGTDHGARETGGGGQPRARRPRQGEGHRP</sequence>
<dbReference type="Proteomes" id="UP000791080">
    <property type="component" value="Unassembled WGS sequence"/>
</dbReference>
<proteinExistence type="predicted"/>
<dbReference type="InterPro" id="IPR050099">
    <property type="entry name" value="SIS_GmhA/DiaA_subfam"/>
</dbReference>
<evidence type="ECO:0000256" key="1">
    <source>
        <dbReference type="SAM" id="MobiDB-lite"/>
    </source>
</evidence>
<feature type="region of interest" description="Disordered" evidence="1">
    <location>
        <begin position="218"/>
        <end position="333"/>
    </location>
</feature>
<feature type="compositionally biased region" description="Basic and acidic residues" evidence="1">
    <location>
        <begin position="271"/>
        <end position="280"/>
    </location>
</feature>
<accession>A0ABT1JBF4</accession>
<dbReference type="CDD" id="cd05006">
    <property type="entry name" value="SIS_GmhA"/>
    <property type="match status" value="1"/>
</dbReference>
<keyword evidence="3" id="KW-0413">Isomerase</keyword>
<evidence type="ECO:0000259" key="2">
    <source>
        <dbReference type="PROSITE" id="PS51464"/>
    </source>
</evidence>
<feature type="compositionally biased region" description="Low complexity" evidence="1">
    <location>
        <begin position="218"/>
        <end position="229"/>
    </location>
</feature>
<reference evidence="3 4" key="1">
    <citation type="submission" date="2022-06" db="EMBL/GenBank/DDBJ databases">
        <title>Genomic Encyclopedia of Type Strains, Phase I: the one thousand microbial genomes (KMG-I) project.</title>
        <authorList>
            <person name="Kyrpides N."/>
        </authorList>
    </citation>
    <scope>NUCLEOTIDE SEQUENCE [LARGE SCALE GENOMIC DNA]</scope>
    <source>
        <strain evidence="3 4">DSM 43889</strain>
    </source>
</reference>
<feature type="domain" description="SIS" evidence="2">
    <location>
        <begin position="61"/>
        <end position="215"/>
    </location>
</feature>
<feature type="region of interest" description="Disordered" evidence="1">
    <location>
        <begin position="1"/>
        <end position="29"/>
    </location>
</feature>
<dbReference type="InterPro" id="IPR035461">
    <property type="entry name" value="GmhA/DiaA"/>
</dbReference>
<organism evidence="3 4">
    <name type="scientific">Actinoalloteichus caeruleus DSM 43889</name>
    <dbReference type="NCBI Taxonomy" id="1120930"/>
    <lineage>
        <taxon>Bacteria</taxon>
        <taxon>Bacillati</taxon>
        <taxon>Actinomycetota</taxon>
        <taxon>Actinomycetes</taxon>
        <taxon>Pseudonocardiales</taxon>
        <taxon>Pseudonocardiaceae</taxon>
        <taxon>Actinoalloteichus</taxon>
        <taxon>Actinoalloteichus cyanogriseus</taxon>
    </lineage>
</organism>
<feature type="compositionally biased region" description="Pro residues" evidence="1">
    <location>
        <begin position="230"/>
        <end position="240"/>
    </location>
</feature>
<dbReference type="Gene3D" id="3.40.50.10490">
    <property type="entry name" value="Glucose-6-phosphate isomerase like protein, domain 1"/>
    <property type="match status" value="1"/>
</dbReference>
<feature type="compositionally biased region" description="Basic and acidic residues" evidence="1">
    <location>
        <begin position="1"/>
        <end position="15"/>
    </location>
</feature>
<dbReference type="PANTHER" id="PTHR30390:SF6">
    <property type="entry name" value="DNAA INITIATOR-ASSOCIATING PROTEIN DIAA"/>
    <property type="match status" value="1"/>
</dbReference>
<dbReference type="Pfam" id="PF13580">
    <property type="entry name" value="SIS_2"/>
    <property type="match status" value="1"/>
</dbReference>
<dbReference type="PROSITE" id="PS51464">
    <property type="entry name" value="SIS"/>
    <property type="match status" value="1"/>
</dbReference>